<sequence length="328" mass="35194">MTHGQGSNSSKSKKPLAGSGSNKENVCKKPPSQAVAGSKAQLNKPFVSASKTGAGIGSVNKLAKRRKPSGFSRATYFPNPEVEITAQGKLYAHSFISNPPANCIFLGVSPCDEDWAIGLGEASVSTPLKKRSTINGEPRPPTPYPKKVSSKVSGVPQASVVDMKSEFICPNFSLPESMSPSFVTLLALVSNEELPVPVVPYTTVGTKPPFPCPDFSLPETLVSYEELQVPIVPRSNVDTKPPFPCPDFSLPEIPTVSCANRGAMSLVDTGDTTVDIEHELDKFYRKFGDACNLMDISLGSLEKVEIDYSYEFPTSAIGQMPHILVTHC</sequence>
<proteinExistence type="predicted"/>
<evidence type="ECO:0000256" key="1">
    <source>
        <dbReference type="SAM" id="MobiDB-lite"/>
    </source>
</evidence>
<dbReference type="Proteomes" id="UP000242287">
    <property type="component" value="Unassembled WGS sequence"/>
</dbReference>
<dbReference type="EMBL" id="KZ302258">
    <property type="protein sequence ID" value="PFH45982.1"/>
    <property type="molecule type" value="Genomic_DNA"/>
</dbReference>
<feature type="region of interest" description="Disordered" evidence="1">
    <location>
        <begin position="1"/>
        <end position="54"/>
    </location>
</feature>
<accession>A0A2A9NE35</accession>
<feature type="region of interest" description="Disordered" evidence="1">
    <location>
        <begin position="128"/>
        <end position="150"/>
    </location>
</feature>
<evidence type="ECO:0000313" key="2">
    <source>
        <dbReference type="EMBL" id="PFH45982.1"/>
    </source>
</evidence>
<organism evidence="2 3">
    <name type="scientific">Amanita thiersii Skay4041</name>
    <dbReference type="NCBI Taxonomy" id="703135"/>
    <lineage>
        <taxon>Eukaryota</taxon>
        <taxon>Fungi</taxon>
        <taxon>Dikarya</taxon>
        <taxon>Basidiomycota</taxon>
        <taxon>Agaricomycotina</taxon>
        <taxon>Agaricomycetes</taxon>
        <taxon>Agaricomycetidae</taxon>
        <taxon>Agaricales</taxon>
        <taxon>Pluteineae</taxon>
        <taxon>Amanitaceae</taxon>
        <taxon>Amanita</taxon>
    </lineage>
</organism>
<feature type="compositionally biased region" description="Polar residues" evidence="1">
    <location>
        <begin position="1"/>
        <end position="10"/>
    </location>
</feature>
<dbReference type="AlphaFoldDB" id="A0A2A9NE35"/>
<evidence type="ECO:0000313" key="3">
    <source>
        <dbReference type="Proteomes" id="UP000242287"/>
    </source>
</evidence>
<protein>
    <submittedName>
        <fullName evidence="2">Uncharacterized protein</fullName>
    </submittedName>
</protein>
<name>A0A2A9NE35_9AGAR</name>
<keyword evidence="3" id="KW-1185">Reference proteome</keyword>
<gene>
    <name evidence="2" type="ORF">AMATHDRAFT_51356</name>
</gene>
<reference evidence="2 3" key="1">
    <citation type="submission" date="2014-02" db="EMBL/GenBank/DDBJ databases">
        <title>Transposable element dynamics among asymbiotic and ectomycorrhizal Amanita fungi.</title>
        <authorList>
            <consortium name="DOE Joint Genome Institute"/>
            <person name="Hess J."/>
            <person name="Skrede I."/>
            <person name="Wolfe B."/>
            <person name="LaButti K."/>
            <person name="Ohm R.A."/>
            <person name="Grigoriev I.V."/>
            <person name="Pringle A."/>
        </authorList>
    </citation>
    <scope>NUCLEOTIDE SEQUENCE [LARGE SCALE GENOMIC DNA]</scope>
    <source>
        <strain evidence="2 3">SKay4041</strain>
    </source>
</reference>